<keyword evidence="13" id="KW-1185">Reference proteome</keyword>
<evidence type="ECO:0000256" key="9">
    <source>
        <dbReference type="ARBA" id="ARBA00030169"/>
    </source>
</evidence>
<evidence type="ECO:0000256" key="7">
    <source>
        <dbReference type="ARBA" id="ARBA00016549"/>
    </source>
</evidence>
<evidence type="ECO:0000256" key="5">
    <source>
        <dbReference type="ARBA" id="ARBA00012213"/>
    </source>
</evidence>
<dbReference type="EMBL" id="JBDXSU010000002">
    <property type="protein sequence ID" value="MFB5189250.1"/>
    <property type="molecule type" value="Genomic_DNA"/>
</dbReference>
<reference evidence="12 13" key="1">
    <citation type="journal article" date="2024" name="Int. J. Mol. Sci.">
        <title>Exploration of Alicyclobacillus spp. Genome in Search of Antibiotic Resistance.</title>
        <authorList>
            <person name="Bucka-Kolendo J."/>
            <person name="Kiousi D.E."/>
            <person name="Dekowska A."/>
            <person name="Mikolajczuk-Szczyrba A."/>
            <person name="Karadedos D.M."/>
            <person name="Michael P."/>
            <person name="Galanis A."/>
            <person name="Sokolowska B."/>
        </authorList>
    </citation>
    <scope>NUCLEOTIDE SEQUENCE [LARGE SCALE GENOMIC DNA]</scope>
    <source>
        <strain evidence="12 13">KKP 3000</strain>
    </source>
</reference>
<evidence type="ECO:0000256" key="4">
    <source>
        <dbReference type="ARBA" id="ARBA00011233"/>
    </source>
</evidence>
<accession>A0ABV5AAG9</accession>
<dbReference type="Pfam" id="PF03737">
    <property type="entry name" value="RraA-like"/>
    <property type="match status" value="1"/>
</dbReference>
<comment type="catalytic activity">
    <reaction evidence="1">
        <text>4-hydroxy-4-methyl-2-oxoglutarate = 2 pyruvate</text>
        <dbReference type="Rhea" id="RHEA:22748"/>
        <dbReference type="ChEBI" id="CHEBI:15361"/>
        <dbReference type="ChEBI" id="CHEBI:58276"/>
        <dbReference type="EC" id="4.1.3.17"/>
    </reaction>
</comment>
<dbReference type="Proteomes" id="UP001579974">
    <property type="component" value="Unassembled WGS sequence"/>
</dbReference>
<proteinExistence type="inferred from homology"/>
<evidence type="ECO:0000256" key="10">
    <source>
        <dbReference type="ARBA" id="ARBA00032305"/>
    </source>
</evidence>
<protein>
    <recommendedName>
        <fullName evidence="7">Putative 4-hydroxy-4-methyl-2-oxoglutarate aldolase</fullName>
        <ecNumber evidence="6">4.1.1.112</ecNumber>
        <ecNumber evidence="5">4.1.3.17</ecNumber>
    </recommendedName>
    <alternativeName>
        <fullName evidence="10">Oxaloacetate decarboxylase</fullName>
    </alternativeName>
    <alternativeName>
        <fullName evidence="9">RraA-like protein</fullName>
    </alternativeName>
</protein>
<evidence type="ECO:0000313" key="13">
    <source>
        <dbReference type="Proteomes" id="UP001579974"/>
    </source>
</evidence>
<dbReference type="EC" id="4.1.1.112" evidence="6"/>
<dbReference type="PANTHER" id="PTHR33254">
    <property type="entry name" value="4-HYDROXY-4-METHYL-2-OXOGLUTARATE ALDOLASE 3-RELATED"/>
    <property type="match status" value="1"/>
</dbReference>
<evidence type="ECO:0000313" key="12">
    <source>
        <dbReference type="EMBL" id="MFB5189250.1"/>
    </source>
</evidence>
<evidence type="ECO:0000256" key="8">
    <source>
        <dbReference type="ARBA" id="ARBA00025046"/>
    </source>
</evidence>
<dbReference type="NCBIfam" id="NF006731">
    <property type="entry name" value="PRK09262.1"/>
    <property type="match status" value="1"/>
</dbReference>
<dbReference type="CDD" id="cd16841">
    <property type="entry name" value="RraA_family"/>
    <property type="match status" value="1"/>
</dbReference>
<gene>
    <name evidence="12" type="ORF">KKP3000_002250</name>
</gene>
<comment type="function">
    <text evidence="8">Catalyzes the aldol cleavage of 4-hydroxy-4-methyl-2-oxoglutarate (HMG) into 2 molecules of pyruvate. Also contains a secondary oxaloacetate (OAA) decarboxylase activity due to the common pyruvate enolate transition state formed following C-C bond cleavage in the retro-aldol and decarboxylation reactions.</text>
</comment>
<comment type="cofactor">
    <cofactor evidence="2">
        <name>a divalent metal cation</name>
        <dbReference type="ChEBI" id="CHEBI:60240"/>
    </cofactor>
</comment>
<sequence>MSSVIVRNVERANEADVRALSAFGSATIHEAMERTGLMNPYLRPIYDCASVCGTAVTVSCHPGDNLMIHAAIEVCQKGDVLVVTVTSPSTDGMFGELLGESARAHGTLGLVIDAGVRDTAELTEMGFPVWAKAISAKGTVKATPGSVNVPVVCAGCVVNPGDIVVGDRDGVVVVPKADAARVVQAAQARTEREARVRERLAQGELGLDIYHLREKLQALGVKYL</sequence>
<dbReference type="RefSeq" id="WP_275472606.1">
    <property type="nucleotide sequence ID" value="NZ_CP162940.1"/>
</dbReference>
<dbReference type="InterPro" id="IPR005493">
    <property type="entry name" value="RraA/RraA-like"/>
</dbReference>
<comment type="similarity">
    <text evidence="3">Belongs to the class II aldolase/RraA-like family.</text>
</comment>
<evidence type="ECO:0000256" key="1">
    <source>
        <dbReference type="ARBA" id="ARBA00001342"/>
    </source>
</evidence>
<dbReference type="PANTHER" id="PTHR33254:SF16">
    <property type="entry name" value="BLR3842 PROTEIN"/>
    <property type="match status" value="1"/>
</dbReference>
<dbReference type="InterPro" id="IPR014165">
    <property type="entry name" value="LigK_PcmE"/>
</dbReference>
<name>A0ABV5AAG9_9BACL</name>
<dbReference type="Gene3D" id="3.50.30.40">
    <property type="entry name" value="Ribonuclease E inhibitor RraA/RraA-like"/>
    <property type="match status" value="1"/>
</dbReference>
<comment type="catalytic activity">
    <reaction evidence="11">
        <text>oxaloacetate + H(+) = pyruvate + CO2</text>
        <dbReference type="Rhea" id="RHEA:15641"/>
        <dbReference type="ChEBI" id="CHEBI:15361"/>
        <dbReference type="ChEBI" id="CHEBI:15378"/>
        <dbReference type="ChEBI" id="CHEBI:16452"/>
        <dbReference type="ChEBI" id="CHEBI:16526"/>
        <dbReference type="EC" id="4.1.1.112"/>
    </reaction>
</comment>
<dbReference type="InterPro" id="IPR036704">
    <property type="entry name" value="RraA/RraA-like_sf"/>
</dbReference>
<dbReference type="NCBIfam" id="TIGR02798">
    <property type="entry name" value="ligK_PcmE"/>
    <property type="match status" value="1"/>
</dbReference>
<comment type="caution">
    <text evidence="12">The sequence shown here is derived from an EMBL/GenBank/DDBJ whole genome shotgun (WGS) entry which is preliminary data.</text>
</comment>
<evidence type="ECO:0000256" key="2">
    <source>
        <dbReference type="ARBA" id="ARBA00001968"/>
    </source>
</evidence>
<dbReference type="SUPFAM" id="SSF89562">
    <property type="entry name" value="RraA-like"/>
    <property type="match status" value="1"/>
</dbReference>
<dbReference type="EC" id="4.1.3.17" evidence="5"/>
<evidence type="ECO:0000256" key="3">
    <source>
        <dbReference type="ARBA" id="ARBA00008621"/>
    </source>
</evidence>
<evidence type="ECO:0000256" key="6">
    <source>
        <dbReference type="ARBA" id="ARBA00012947"/>
    </source>
</evidence>
<evidence type="ECO:0000256" key="11">
    <source>
        <dbReference type="ARBA" id="ARBA00047973"/>
    </source>
</evidence>
<organism evidence="12 13">
    <name type="scientific">Alicyclobacillus fastidiosus</name>
    <dbReference type="NCBI Taxonomy" id="392011"/>
    <lineage>
        <taxon>Bacteria</taxon>
        <taxon>Bacillati</taxon>
        <taxon>Bacillota</taxon>
        <taxon>Bacilli</taxon>
        <taxon>Bacillales</taxon>
        <taxon>Alicyclobacillaceae</taxon>
        <taxon>Alicyclobacillus</taxon>
    </lineage>
</organism>
<comment type="subunit">
    <text evidence="4">Homotrimer.</text>
</comment>